<comment type="catalytic activity">
    <reaction evidence="13 15">
        <text>riboflavin + ATP = FMN + ADP + H(+)</text>
        <dbReference type="Rhea" id="RHEA:14357"/>
        <dbReference type="ChEBI" id="CHEBI:15378"/>
        <dbReference type="ChEBI" id="CHEBI:30616"/>
        <dbReference type="ChEBI" id="CHEBI:57986"/>
        <dbReference type="ChEBI" id="CHEBI:58210"/>
        <dbReference type="ChEBI" id="CHEBI:456216"/>
        <dbReference type="EC" id="2.7.1.26"/>
    </reaction>
</comment>
<dbReference type="PANTHER" id="PTHR22749:SF6">
    <property type="entry name" value="RIBOFLAVIN KINASE"/>
    <property type="match status" value="1"/>
</dbReference>
<evidence type="ECO:0000256" key="5">
    <source>
        <dbReference type="ARBA" id="ARBA00022643"/>
    </source>
</evidence>
<evidence type="ECO:0000256" key="6">
    <source>
        <dbReference type="ARBA" id="ARBA00022679"/>
    </source>
</evidence>
<protein>
    <recommendedName>
        <fullName evidence="15">Riboflavin biosynthesis protein</fullName>
    </recommendedName>
    <domain>
        <recommendedName>
            <fullName evidence="15">Riboflavin kinase</fullName>
            <ecNumber evidence="15">2.7.1.26</ecNumber>
        </recommendedName>
        <alternativeName>
            <fullName evidence="15">Flavokinase</fullName>
        </alternativeName>
    </domain>
    <domain>
        <recommendedName>
            <fullName evidence="15">FMN adenylyltransferase</fullName>
            <ecNumber evidence="15">2.7.7.2</ecNumber>
        </recommendedName>
        <alternativeName>
            <fullName evidence="15">FAD pyrophosphorylase</fullName>
        </alternativeName>
        <alternativeName>
            <fullName evidence="15">FAD synthase</fullName>
        </alternativeName>
    </domain>
</protein>
<evidence type="ECO:0000256" key="13">
    <source>
        <dbReference type="ARBA" id="ARBA00047880"/>
    </source>
</evidence>
<dbReference type="SUPFAM" id="SSF82114">
    <property type="entry name" value="Riboflavin kinase-like"/>
    <property type="match status" value="1"/>
</dbReference>
<keyword evidence="7 15" id="KW-0548">Nucleotidyltransferase</keyword>
<dbReference type="GO" id="GO:0003919">
    <property type="term" value="F:FMN adenylyltransferase activity"/>
    <property type="evidence" value="ECO:0007669"/>
    <property type="project" value="UniProtKB-UniRule"/>
</dbReference>
<evidence type="ECO:0000256" key="9">
    <source>
        <dbReference type="ARBA" id="ARBA00022777"/>
    </source>
</evidence>
<keyword evidence="8 15" id="KW-0547">Nucleotide-binding</keyword>
<dbReference type="CDD" id="cd02064">
    <property type="entry name" value="FAD_synthetase_N"/>
    <property type="match status" value="1"/>
</dbReference>
<evidence type="ECO:0000256" key="10">
    <source>
        <dbReference type="ARBA" id="ARBA00022827"/>
    </source>
</evidence>
<dbReference type="AlphaFoldDB" id="A0A7X6IAP2"/>
<dbReference type="InterPro" id="IPR014729">
    <property type="entry name" value="Rossmann-like_a/b/a_fold"/>
</dbReference>
<keyword evidence="11 15" id="KW-0067">ATP-binding</keyword>
<dbReference type="InterPro" id="IPR015865">
    <property type="entry name" value="Riboflavin_kinase_bac/euk"/>
</dbReference>
<dbReference type="Pfam" id="PF01687">
    <property type="entry name" value="Flavokinase"/>
    <property type="match status" value="1"/>
</dbReference>
<sequence>MDRRDARHDRIAPLDPASRRGYDFNLFCKRNGAHFGGKEMRMFIGSANIKPIEAYPVVAIGNFDGLHLGHQAILAEAIQRAQEKEGTSVILTFEPHPVKVLHPERDLRLLSTFQVKMRQIEATGIDVAFSAEFNKNFAELSPYDFAKTYLHNKIGAKEVVVGRNFQFGKDRAGKVEDLIRFGKELGFEVVVKDPVTVDGIPVSSTKIRELMKEGNVYLAARMMGRYYTMEGKVLPGDGMGKKLGFPTANFRLPNELVPKEGVYAVRVATLKAEGYVTLDGIVYIGSRPTFGEHENRMEVHIFDFNEDIYGKRLLVTFIDWIRGDQKFESSEALVQQMKKDSEQARAVLKEKGATPG</sequence>
<evidence type="ECO:0000256" key="3">
    <source>
        <dbReference type="ARBA" id="ARBA00005201"/>
    </source>
</evidence>
<evidence type="ECO:0000313" key="18">
    <source>
        <dbReference type="Proteomes" id="UP000534783"/>
    </source>
</evidence>
<comment type="caution">
    <text evidence="17">The sequence shown here is derived from an EMBL/GenBank/DDBJ whole genome shotgun (WGS) entry which is preliminary data.</text>
</comment>
<dbReference type="SMART" id="SM00904">
    <property type="entry name" value="Flavokinase"/>
    <property type="match status" value="1"/>
</dbReference>
<keyword evidence="9 15" id="KW-0418">Kinase</keyword>
<evidence type="ECO:0000313" key="17">
    <source>
        <dbReference type="EMBL" id="NKE70686.1"/>
    </source>
</evidence>
<reference evidence="17 18" key="1">
    <citation type="journal article" date="2020" name="Nature">
        <title>Bacterial chemolithoautotrophy via manganese oxidation.</title>
        <authorList>
            <person name="Yu H."/>
            <person name="Leadbetter J.R."/>
        </authorList>
    </citation>
    <scope>NUCLEOTIDE SEQUENCE [LARGE SCALE GENOMIC DNA]</scope>
    <source>
        <strain evidence="17 18">Mn-1</strain>
    </source>
</reference>
<comment type="function">
    <text evidence="1">Catalyzes the phosphorylation of riboflavin to FMN followed by the adenylation of FMN to FAD.</text>
</comment>
<dbReference type="EC" id="2.7.7.2" evidence="15"/>
<keyword evidence="5 15" id="KW-0288">FMN</keyword>
<name>A0A7X6IAP2_9BACT</name>
<dbReference type="EMBL" id="VTOW01000001">
    <property type="protein sequence ID" value="NKE70686.1"/>
    <property type="molecule type" value="Genomic_DNA"/>
</dbReference>
<gene>
    <name evidence="17" type="ORF">MNODULE_08045</name>
</gene>
<dbReference type="FunFam" id="3.40.50.620:FF:000021">
    <property type="entry name" value="Riboflavin biosynthesis protein"/>
    <property type="match status" value="1"/>
</dbReference>
<evidence type="ECO:0000256" key="15">
    <source>
        <dbReference type="PIRNR" id="PIRNR004491"/>
    </source>
</evidence>
<evidence type="ECO:0000256" key="11">
    <source>
        <dbReference type="ARBA" id="ARBA00022840"/>
    </source>
</evidence>
<evidence type="ECO:0000256" key="7">
    <source>
        <dbReference type="ARBA" id="ARBA00022695"/>
    </source>
</evidence>
<dbReference type="UniPathway" id="UPA00277">
    <property type="reaction ID" value="UER00407"/>
</dbReference>
<evidence type="ECO:0000256" key="14">
    <source>
        <dbReference type="ARBA" id="ARBA00049494"/>
    </source>
</evidence>
<dbReference type="Gene3D" id="3.40.50.620">
    <property type="entry name" value="HUPs"/>
    <property type="match status" value="1"/>
</dbReference>
<dbReference type="Proteomes" id="UP000534783">
    <property type="component" value="Unassembled WGS sequence"/>
</dbReference>
<dbReference type="NCBIfam" id="NF004162">
    <property type="entry name" value="PRK05627.1-5"/>
    <property type="match status" value="1"/>
</dbReference>
<evidence type="ECO:0000256" key="4">
    <source>
        <dbReference type="ARBA" id="ARBA00022630"/>
    </source>
</evidence>
<dbReference type="GO" id="GO:0009398">
    <property type="term" value="P:FMN biosynthetic process"/>
    <property type="evidence" value="ECO:0007669"/>
    <property type="project" value="UniProtKB-UniRule"/>
</dbReference>
<evidence type="ECO:0000256" key="1">
    <source>
        <dbReference type="ARBA" id="ARBA00002121"/>
    </source>
</evidence>
<evidence type="ECO:0000256" key="12">
    <source>
        <dbReference type="ARBA" id="ARBA00023268"/>
    </source>
</evidence>
<comment type="similarity">
    <text evidence="15">Belongs to the ribF family.</text>
</comment>
<feature type="domain" description="Riboflavin kinase" evidence="16">
    <location>
        <begin position="222"/>
        <end position="349"/>
    </location>
</feature>
<dbReference type="PANTHER" id="PTHR22749">
    <property type="entry name" value="RIBOFLAVIN KINASE/FMN ADENYLYLTRANSFERASE"/>
    <property type="match status" value="1"/>
</dbReference>
<dbReference type="InterPro" id="IPR015864">
    <property type="entry name" value="FAD_synthase"/>
</dbReference>
<dbReference type="GO" id="GO:0008531">
    <property type="term" value="F:riboflavin kinase activity"/>
    <property type="evidence" value="ECO:0007669"/>
    <property type="project" value="UniProtKB-UniRule"/>
</dbReference>
<dbReference type="NCBIfam" id="TIGR00083">
    <property type="entry name" value="ribF"/>
    <property type="match status" value="1"/>
</dbReference>
<dbReference type="InterPro" id="IPR023468">
    <property type="entry name" value="Riboflavin_kinase"/>
</dbReference>
<organism evidence="17 18">
    <name type="scientific">Candidatus Manganitrophus noduliformans</name>
    <dbReference type="NCBI Taxonomy" id="2606439"/>
    <lineage>
        <taxon>Bacteria</taxon>
        <taxon>Pseudomonadati</taxon>
        <taxon>Nitrospirota</taxon>
        <taxon>Nitrospiria</taxon>
        <taxon>Candidatus Troglogloeales</taxon>
        <taxon>Candidatus Manganitrophaceae</taxon>
        <taxon>Candidatus Manganitrophus</taxon>
    </lineage>
</organism>
<dbReference type="FunFam" id="2.40.30.30:FF:000003">
    <property type="entry name" value="Riboflavin biosynthesis protein"/>
    <property type="match status" value="1"/>
</dbReference>
<keyword evidence="10 15" id="KW-0274">FAD</keyword>
<dbReference type="GO" id="GO:0005524">
    <property type="term" value="F:ATP binding"/>
    <property type="evidence" value="ECO:0007669"/>
    <property type="project" value="UniProtKB-UniRule"/>
</dbReference>
<evidence type="ECO:0000256" key="8">
    <source>
        <dbReference type="ARBA" id="ARBA00022741"/>
    </source>
</evidence>
<comment type="pathway">
    <text evidence="2 15">Cofactor biosynthesis; FAD biosynthesis; FAD from FMN: step 1/1.</text>
</comment>
<dbReference type="PIRSF" id="PIRSF004491">
    <property type="entry name" value="FAD_Synth"/>
    <property type="match status" value="1"/>
</dbReference>
<keyword evidence="6 15" id="KW-0808">Transferase</keyword>
<dbReference type="InterPro" id="IPR002606">
    <property type="entry name" value="Riboflavin_kinase_bac"/>
</dbReference>
<dbReference type="Gene3D" id="2.40.30.30">
    <property type="entry name" value="Riboflavin kinase-like"/>
    <property type="match status" value="1"/>
</dbReference>
<dbReference type="UniPathway" id="UPA00276">
    <property type="reaction ID" value="UER00406"/>
</dbReference>
<dbReference type="EC" id="2.7.1.26" evidence="15"/>
<accession>A0A7X6IAP2</accession>
<comment type="pathway">
    <text evidence="3 15">Cofactor biosynthesis; FMN biosynthesis; FMN from riboflavin (ATP route): step 1/1.</text>
</comment>
<dbReference type="SUPFAM" id="SSF52374">
    <property type="entry name" value="Nucleotidylyl transferase"/>
    <property type="match status" value="1"/>
</dbReference>
<evidence type="ECO:0000256" key="2">
    <source>
        <dbReference type="ARBA" id="ARBA00004726"/>
    </source>
</evidence>
<dbReference type="NCBIfam" id="NF004160">
    <property type="entry name" value="PRK05627.1-3"/>
    <property type="match status" value="1"/>
</dbReference>
<dbReference type="GO" id="GO:0009231">
    <property type="term" value="P:riboflavin biosynthetic process"/>
    <property type="evidence" value="ECO:0007669"/>
    <property type="project" value="InterPro"/>
</dbReference>
<keyword evidence="12" id="KW-0511">Multifunctional enzyme</keyword>
<keyword evidence="4 15" id="KW-0285">Flavoprotein</keyword>
<dbReference type="GO" id="GO:0006747">
    <property type="term" value="P:FAD biosynthetic process"/>
    <property type="evidence" value="ECO:0007669"/>
    <property type="project" value="UniProtKB-UniRule"/>
</dbReference>
<comment type="catalytic activity">
    <reaction evidence="14 15">
        <text>FMN + ATP + H(+) = FAD + diphosphate</text>
        <dbReference type="Rhea" id="RHEA:17237"/>
        <dbReference type="ChEBI" id="CHEBI:15378"/>
        <dbReference type="ChEBI" id="CHEBI:30616"/>
        <dbReference type="ChEBI" id="CHEBI:33019"/>
        <dbReference type="ChEBI" id="CHEBI:57692"/>
        <dbReference type="ChEBI" id="CHEBI:58210"/>
        <dbReference type="EC" id="2.7.7.2"/>
    </reaction>
</comment>
<evidence type="ECO:0000259" key="16">
    <source>
        <dbReference type="SMART" id="SM00904"/>
    </source>
</evidence>
<dbReference type="InterPro" id="IPR023465">
    <property type="entry name" value="Riboflavin_kinase_dom_sf"/>
</dbReference>
<proteinExistence type="inferred from homology"/>
<dbReference type="Pfam" id="PF06574">
    <property type="entry name" value="FAD_syn"/>
    <property type="match status" value="1"/>
</dbReference>
<keyword evidence="18" id="KW-1185">Reference proteome</keyword>